<feature type="transmembrane region" description="Helical" evidence="5">
    <location>
        <begin position="85"/>
        <end position="110"/>
    </location>
</feature>
<feature type="transmembrane region" description="Helical" evidence="5">
    <location>
        <begin position="290"/>
        <end position="309"/>
    </location>
</feature>
<dbReference type="PANTHER" id="PTHR39535:SF2">
    <property type="entry name" value="HTTM DOMAIN-CONTAINING PROTEIN"/>
    <property type="match status" value="1"/>
</dbReference>
<evidence type="ECO:0000256" key="1">
    <source>
        <dbReference type="ARBA" id="ARBA00004127"/>
    </source>
</evidence>
<feature type="transmembrane region" description="Helical" evidence="5">
    <location>
        <begin position="267"/>
        <end position="284"/>
    </location>
</feature>
<dbReference type="Proteomes" id="UP000316426">
    <property type="component" value="Chromosome"/>
</dbReference>
<comment type="subcellular location">
    <subcellularLocation>
        <location evidence="1">Endomembrane system</location>
        <topology evidence="1">Multi-pass membrane protein</topology>
    </subcellularLocation>
</comment>
<name>A0A518KAC1_9BACT</name>
<dbReference type="EMBL" id="CP036349">
    <property type="protein sequence ID" value="QDV74744.1"/>
    <property type="molecule type" value="Genomic_DNA"/>
</dbReference>
<keyword evidence="4 5" id="KW-0472">Membrane</keyword>
<sequence length="335" mass="37821">MKAALAAVKTYFADLAAAWDDFWFRPADPAVLSAIRVVTGLLLFWTHLVWSFGLMAFFGSEGWVPPELHERMTDPRIGVNFFDFLQAPWAVWTFHVMSLIVFFLLTIGLFSRTVAVWSFLAALSYALHVTPGAFFGLDKINCFLAMYVMLGPCGARYSVDRLLRIRRGVEDADPDYVDESWTANLALRLIQLHLCVIYLFGGFGKLQGRMWWTGESIWMSVANVEYRSLDMTWLAGHLRMAELLAHGTVFFELFYCCLIWSRWARPWVLLTAVGVHAFIGLAMGMPEFALAMLTMNAAFLPVALVRGVLDPISKRAGGMLASKPKPKEPKEKTKE</sequence>
<dbReference type="PANTHER" id="PTHR39535">
    <property type="entry name" value="SPORULATION-DELAYING PROTEIN SDPB"/>
    <property type="match status" value="1"/>
</dbReference>
<evidence type="ECO:0000259" key="6">
    <source>
        <dbReference type="SMART" id="SM00752"/>
    </source>
</evidence>
<dbReference type="Pfam" id="PF05090">
    <property type="entry name" value="HTTM"/>
    <property type="match status" value="1"/>
</dbReference>
<dbReference type="InterPro" id="IPR053934">
    <property type="entry name" value="HTTM_dom"/>
</dbReference>
<dbReference type="RefSeq" id="WP_145113420.1">
    <property type="nucleotide sequence ID" value="NZ_CP036349.1"/>
</dbReference>
<evidence type="ECO:0000256" key="4">
    <source>
        <dbReference type="ARBA" id="ARBA00023136"/>
    </source>
</evidence>
<dbReference type="InterPro" id="IPR011020">
    <property type="entry name" value="HTTM-like"/>
</dbReference>
<keyword evidence="3 5" id="KW-1133">Transmembrane helix</keyword>
<dbReference type="SMART" id="SM00752">
    <property type="entry name" value="HTTM"/>
    <property type="match status" value="1"/>
</dbReference>
<keyword evidence="2 5" id="KW-0812">Transmembrane</keyword>
<dbReference type="AlphaFoldDB" id="A0A518KAC1"/>
<evidence type="ECO:0000313" key="7">
    <source>
        <dbReference type="EMBL" id="QDV74744.1"/>
    </source>
</evidence>
<feature type="transmembrane region" description="Helical" evidence="5">
    <location>
        <begin position="185"/>
        <end position="203"/>
    </location>
</feature>
<accession>A0A518KAC1</accession>
<feature type="transmembrane region" description="Helical" evidence="5">
    <location>
        <begin position="116"/>
        <end position="137"/>
    </location>
</feature>
<keyword evidence="8" id="KW-1185">Reference proteome</keyword>
<evidence type="ECO:0000256" key="5">
    <source>
        <dbReference type="SAM" id="Phobius"/>
    </source>
</evidence>
<dbReference type="GO" id="GO:0012505">
    <property type="term" value="C:endomembrane system"/>
    <property type="evidence" value="ECO:0007669"/>
    <property type="project" value="UniProtKB-SubCell"/>
</dbReference>
<gene>
    <name evidence="7" type="ORF">Spa11_29520</name>
</gene>
<evidence type="ECO:0000256" key="3">
    <source>
        <dbReference type="ARBA" id="ARBA00022989"/>
    </source>
</evidence>
<dbReference type="InterPro" id="IPR052964">
    <property type="entry name" value="Sporulation_signal_mat"/>
</dbReference>
<evidence type="ECO:0000256" key="2">
    <source>
        <dbReference type="ARBA" id="ARBA00022692"/>
    </source>
</evidence>
<evidence type="ECO:0000313" key="8">
    <source>
        <dbReference type="Proteomes" id="UP000316426"/>
    </source>
</evidence>
<feature type="domain" description="HTTM-like" evidence="6">
    <location>
        <begin position="24"/>
        <end position="304"/>
    </location>
</feature>
<feature type="transmembrane region" description="Helical" evidence="5">
    <location>
        <begin position="42"/>
        <end position="64"/>
    </location>
</feature>
<organism evidence="7 8">
    <name type="scientific">Botrimarina mediterranea</name>
    <dbReference type="NCBI Taxonomy" id="2528022"/>
    <lineage>
        <taxon>Bacteria</taxon>
        <taxon>Pseudomonadati</taxon>
        <taxon>Planctomycetota</taxon>
        <taxon>Planctomycetia</taxon>
        <taxon>Pirellulales</taxon>
        <taxon>Lacipirellulaceae</taxon>
        <taxon>Botrimarina</taxon>
    </lineage>
</organism>
<dbReference type="KEGG" id="bmei:Spa11_29520"/>
<protein>
    <recommendedName>
        <fullName evidence="6">HTTM-like domain-containing protein</fullName>
    </recommendedName>
</protein>
<proteinExistence type="predicted"/>
<reference evidence="7 8" key="1">
    <citation type="submission" date="2019-02" db="EMBL/GenBank/DDBJ databases">
        <title>Deep-cultivation of Planctomycetes and their phenomic and genomic characterization uncovers novel biology.</title>
        <authorList>
            <person name="Wiegand S."/>
            <person name="Jogler M."/>
            <person name="Boedeker C."/>
            <person name="Pinto D."/>
            <person name="Vollmers J."/>
            <person name="Rivas-Marin E."/>
            <person name="Kohn T."/>
            <person name="Peeters S.H."/>
            <person name="Heuer A."/>
            <person name="Rast P."/>
            <person name="Oberbeckmann S."/>
            <person name="Bunk B."/>
            <person name="Jeske O."/>
            <person name="Meyerdierks A."/>
            <person name="Storesund J.E."/>
            <person name="Kallscheuer N."/>
            <person name="Luecker S."/>
            <person name="Lage O.M."/>
            <person name="Pohl T."/>
            <person name="Merkel B.J."/>
            <person name="Hornburger P."/>
            <person name="Mueller R.-W."/>
            <person name="Bruemmer F."/>
            <person name="Labrenz M."/>
            <person name="Spormann A.M."/>
            <person name="Op den Camp H."/>
            <person name="Overmann J."/>
            <person name="Amann R."/>
            <person name="Jetten M.S.M."/>
            <person name="Mascher T."/>
            <person name="Medema M.H."/>
            <person name="Devos D.P."/>
            <person name="Kaster A.-K."/>
            <person name="Ovreas L."/>
            <person name="Rohde M."/>
            <person name="Galperin M.Y."/>
            <person name="Jogler C."/>
        </authorList>
    </citation>
    <scope>NUCLEOTIDE SEQUENCE [LARGE SCALE GENOMIC DNA]</scope>
    <source>
        <strain evidence="7 8">Spa11</strain>
    </source>
</reference>